<dbReference type="Gene3D" id="3.20.20.30">
    <property type="entry name" value="Luciferase-like domain"/>
    <property type="match status" value="1"/>
</dbReference>
<proteinExistence type="predicted"/>
<protein>
    <recommendedName>
        <fullName evidence="2">Luciferase-like monooxygenase</fullName>
    </recommendedName>
</protein>
<sequence>MKAINKNDLSGTKYSVLDLVPIVEGVDAQQAIKRSVDLAQNTEKLGYHRFWISEHHNMESLASSAPVILIGHIAHQTTKMRVGSGGVMLPNHAPLVVAEQFGTLATMYPNRIDLGLGRAPGTDQRTAMALRRYQHETVQDFPNNIDELQTYLSEENSTASVRATPGEGLNIPLYLLGSSTFSAQLAGRKGLPYAFASHFAPTHLHNALKLYHQHFEASEQLEKPYTMACVNVIAAATDEEAERLATSAKRFMLGVIRNTRKPLSPPIDSMDGEWSELERMQIEQMMHYSFIGSQETVAKGLAQFKAETQIDELIIISHIYDHQARLKSYELVSEIFTR</sequence>
<dbReference type="InterPro" id="IPR036661">
    <property type="entry name" value="Luciferase-like_sf"/>
</dbReference>
<dbReference type="InterPro" id="IPR019949">
    <property type="entry name" value="CmoO-like"/>
</dbReference>
<dbReference type="InterPro" id="IPR050766">
    <property type="entry name" value="Bact_Lucif_Oxidored"/>
</dbReference>
<feature type="domain" description="Luciferase-like" evidence="3">
    <location>
        <begin position="23"/>
        <end position="305"/>
    </location>
</feature>
<name>A0A4Q0NR51_9FLAO</name>
<dbReference type="NCBIfam" id="TIGR03558">
    <property type="entry name" value="oxido_grp_1"/>
    <property type="match status" value="1"/>
</dbReference>
<evidence type="ECO:0000256" key="1">
    <source>
        <dbReference type="ARBA" id="ARBA00007789"/>
    </source>
</evidence>
<evidence type="ECO:0000256" key="2">
    <source>
        <dbReference type="ARBA" id="ARBA00074555"/>
    </source>
</evidence>
<dbReference type="GO" id="GO:0016705">
    <property type="term" value="F:oxidoreductase activity, acting on paired donors, with incorporation or reduction of molecular oxygen"/>
    <property type="evidence" value="ECO:0007669"/>
    <property type="project" value="InterPro"/>
</dbReference>
<dbReference type="AlphaFoldDB" id="A0A4Q0NR51"/>
<dbReference type="EMBL" id="QOVK01000035">
    <property type="protein sequence ID" value="RXG11612.1"/>
    <property type="molecule type" value="Genomic_DNA"/>
</dbReference>
<evidence type="ECO:0000313" key="5">
    <source>
        <dbReference type="Proteomes" id="UP000289859"/>
    </source>
</evidence>
<dbReference type="SUPFAM" id="SSF51679">
    <property type="entry name" value="Bacterial luciferase-like"/>
    <property type="match status" value="1"/>
</dbReference>
<comment type="similarity">
    <text evidence="1">To bacterial alkanal monooxygenase alpha and beta chains.</text>
</comment>
<dbReference type="PANTHER" id="PTHR30137">
    <property type="entry name" value="LUCIFERASE-LIKE MONOOXYGENASE"/>
    <property type="match status" value="1"/>
</dbReference>
<reference evidence="4 5" key="1">
    <citation type="submission" date="2018-07" db="EMBL/GenBank/DDBJ databases">
        <title>Leeuwenhoekiella genomics.</title>
        <authorList>
            <person name="Tahon G."/>
            <person name="Willems A."/>
        </authorList>
    </citation>
    <scope>NUCLEOTIDE SEQUENCE [LARGE SCALE GENOMIC DNA]</scope>
    <source>
        <strain evidence="4 5">LMG 29608</strain>
    </source>
</reference>
<evidence type="ECO:0000259" key="3">
    <source>
        <dbReference type="Pfam" id="PF00296"/>
    </source>
</evidence>
<dbReference type="PANTHER" id="PTHR30137:SF6">
    <property type="entry name" value="LUCIFERASE-LIKE MONOOXYGENASE"/>
    <property type="match status" value="1"/>
</dbReference>
<dbReference type="InterPro" id="IPR011251">
    <property type="entry name" value="Luciferase-like_dom"/>
</dbReference>
<dbReference type="FunFam" id="3.20.20.30:FF:000002">
    <property type="entry name" value="LLM class flavin-dependent oxidoreductase"/>
    <property type="match status" value="1"/>
</dbReference>
<dbReference type="RefSeq" id="WP_128767217.1">
    <property type="nucleotide sequence ID" value="NZ_JBHUOO010000037.1"/>
</dbReference>
<organism evidence="4 5">
    <name type="scientific">Leeuwenhoekiella polynyae</name>
    <dbReference type="NCBI Taxonomy" id="1550906"/>
    <lineage>
        <taxon>Bacteria</taxon>
        <taxon>Pseudomonadati</taxon>
        <taxon>Bacteroidota</taxon>
        <taxon>Flavobacteriia</taxon>
        <taxon>Flavobacteriales</taxon>
        <taxon>Flavobacteriaceae</taxon>
        <taxon>Leeuwenhoekiella</taxon>
    </lineage>
</organism>
<evidence type="ECO:0000313" key="4">
    <source>
        <dbReference type="EMBL" id="RXG11612.1"/>
    </source>
</evidence>
<dbReference type="Proteomes" id="UP000289859">
    <property type="component" value="Unassembled WGS sequence"/>
</dbReference>
<gene>
    <name evidence="4" type="ORF">DSM02_4053</name>
</gene>
<dbReference type="GO" id="GO:0005829">
    <property type="term" value="C:cytosol"/>
    <property type="evidence" value="ECO:0007669"/>
    <property type="project" value="TreeGrafter"/>
</dbReference>
<keyword evidence="5" id="KW-1185">Reference proteome</keyword>
<dbReference type="OrthoDB" id="9780518at2"/>
<dbReference type="Pfam" id="PF00296">
    <property type="entry name" value="Bac_luciferase"/>
    <property type="match status" value="1"/>
</dbReference>
<accession>A0A4Q0NR51</accession>
<comment type="caution">
    <text evidence="4">The sequence shown here is derived from an EMBL/GenBank/DDBJ whole genome shotgun (WGS) entry which is preliminary data.</text>
</comment>